<proteinExistence type="predicted"/>
<accession>A0A4R9B4Y0</accession>
<dbReference type="OrthoDB" id="4310170at2"/>
<evidence type="ECO:0000313" key="2">
    <source>
        <dbReference type="Proteomes" id="UP000298313"/>
    </source>
</evidence>
<reference evidence="1 2" key="1">
    <citation type="submission" date="2019-03" db="EMBL/GenBank/DDBJ databases">
        <title>Genomics of glacier-inhabiting Cryobacterium strains.</title>
        <authorList>
            <person name="Liu Q."/>
            <person name="Xin Y.-H."/>
        </authorList>
    </citation>
    <scope>NUCLEOTIDE SEQUENCE [LARGE SCALE GENOMIC DNA]</scope>
    <source>
        <strain evidence="1 2">Hh4</strain>
    </source>
</reference>
<keyword evidence="2" id="KW-1185">Reference proteome</keyword>
<comment type="caution">
    <text evidence="1">The sequence shown here is derived from an EMBL/GenBank/DDBJ whole genome shotgun (WGS) entry which is preliminary data.</text>
</comment>
<sequence length="151" mass="15776">MQASVDYAATVGKRRLGTTTQRNALTYVEEGLRFRDTTDGIEYDYKSGAWAAVSPGPWTAPALAAGITVTAGRVATQYRSVPGAVEVLGTIDGSGASGYVLFTLPVGFRPSAEVRIWADVGGTVQILSNGVVSSTLTGVKTALSFQGRFPV</sequence>
<protein>
    <submittedName>
        <fullName evidence="1">Uncharacterized protein</fullName>
    </submittedName>
</protein>
<evidence type="ECO:0000313" key="1">
    <source>
        <dbReference type="EMBL" id="TFD74741.1"/>
    </source>
</evidence>
<dbReference type="Proteomes" id="UP000298313">
    <property type="component" value="Unassembled WGS sequence"/>
</dbReference>
<dbReference type="AlphaFoldDB" id="A0A4R9B4Y0"/>
<organism evidence="1 2">
    <name type="scientific">Cryobacterium fucosi</name>
    <dbReference type="NCBI Taxonomy" id="1259157"/>
    <lineage>
        <taxon>Bacteria</taxon>
        <taxon>Bacillati</taxon>
        <taxon>Actinomycetota</taxon>
        <taxon>Actinomycetes</taxon>
        <taxon>Micrococcales</taxon>
        <taxon>Microbacteriaceae</taxon>
        <taxon>Cryobacterium</taxon>
    </lineage>
</organism>
<dbReference type="RefSeq" id="WP_134524384.1">
    <property type="nucleotide sequence ID" value="NZ_SOHH01000087.1"/>
</dbReference>
<gene>
    <name evidence="1" type="ORF">E3T48_12510</name>
</gene>
<name>A0A4R9B4Y0_9MICO</name>
<dbReference type="EMBL" id="SOHH01000087">
    <property type="protein sequence ID" value="TFD74741.1"/>
    <property type="molecule type" value="Genomic_DNA"/>
</dbReference>